<dbReference type="GO" id="GO:0008705">
    <property type="term" value="F:methionine synthase activity"/>
    <property type="evidence" value="ECO:0007669"/>
    <property type="project" value="TreeGrafter"/>
</dbReference>
<dbReference type="STRING" id="765420.OSCT_1849"/>
<evidence type="ECO:0000313" key="8">
    <source>
        <dbReference type="Proteomes" id="UP000054010"/>
    </source>
</evidence>
<dbReference type="SUPFAM" id="SSF52242">
    <property type="entry name" value="Cobalamin (vitamin B12)-binding domain"/>
    <property type="match status" value="1"/>
</dbReference>
<keyword evidence="8" id="KW-1185">Reference proteome</keyword>
<dbReference type="OrthoDB" id="5756833at2"/>
<dbReference type="AlphaFoldDB" id="E1IEU8"/>
<dbReference type="SUPFAM" id="SSF46458">
    <property type="entry name" value="Globin-like"/>
    <property type="match status" value="1"/>
</dbReference>
<keyword evidence="5" id="KW-0089">Bile pigment</keyword>
<dbReference type="HOGENOM" id="CLU_069063_0_0_0"/>
<reference evidence="7 8" key="1">
    <citation type="journal article" date="2011" name="J. Bacteriol.">
        <title>Draft genome sequence of the anoxygenic filamentous phototrophic bacterium Oscillochloris trichoides subsp. DG-6.</title>
        <authorList>
            <person name="Kuznetsov B.B."/>
            <person name="Ivanovsky R.N."/>
            <person name="Keppen O.I."/>
            <person name="Sukhacheva M.V."/>
            <person name="Bumazhkin B.K."/>
            <person name="Patutina E.O."/>
            <person name="Beletsky A.V."/>
            <person name="Mardanov A.V."/>
            <person name="Baslerov R.V."/>
            <person name="Panteleeva A.N."/>
            <person name="Kolganova T.V."/>
            <person name="Ravin N.V."/>
            <person name="Skryabin K.G."/>
        </authorList>
    </citation>
    <scope>NUCLEOTIDE SEQUENCE [LARGE SCALE GENOMIC DNA]</scope>
    <source>
        <strain evidence="7 8">DG-6</strain>
    </source>
</reference>
<dbReference type="InterPro" id="IPR036594">
    <property type="entry name" value="Meth_synthase_dom"/>
</dbReference>
<evidence type="ECO:0000259" key="6">
    <source>
        <dbReference type="PROSITE" id="PS51332"/>
    </source>
</evidence>
<organism evidence="7 8">
    <name type="scientific">Oscillochloris trichoides DG-6</name>
    <dbReference type="NCBI Taxonomy" id="765420"/>
    <lineage>
        <taxon>Bacteria</taxon>
        <taxon>Bacillati</taxon>
        <taxon>Chloroflexota</taxon>
        <taxon>Chloroflexia</taxon>
        <taxon>Chloroflexales</taxon>
        <taxon>Chloroflexineae</taxon>
        <taxon>Oscillochloridaceae</taxon>
        <taxon>Oscillochloris</taxon>
    </lineage>
</organism>
<dbReference type="PANTHER" id="PTHR45833:SF1">
    <property type="entry name" value="METHIONINE SYNTHASE"/>
    <property type="match status" value="1"/>
</dbReference>
<evidence type="ECO:0000313" key="7">
    <source>
        <dbReference type="EMBL" id="EFO80295.1"/>
    </source>
</evidence>
<dbReference type="GO" id="GO:0005829">
    <property type="term" value="C:cytosol"/>
    <property type="evidence" value="ECO:0007669"/>
    <property type="project" value="TreeGrafter"/>
</dbReference>
<evidence type="ECO:0000256" key="3">
    <source>
        <dbReference type="ARBA" id="ARBA00022991"/>
    </source>
</evidence>
<dbReference type="Gene3D" id="1.10.1240.10">
    <property type="entry name" value="Methionine synthase domain"/>
    <property type="match status" value="1"/>
</dbReference>
<dbReference type="Gene3D" id="1.10.490.20">
    <property type="entry name" value="Phycocyanins"/>
    <property type="match status" value="1"/>
</dbReference>
<dbReference type="GO" id="GO:0046653">
    <property type="term" value="P:tetrahydrofolate metabolic process"/>
    <property type="evidence" value="ECO:0007669"/>
    <property type="project" value="TreeGrafter"/>
</dbReference>
<keyword evidence="3" id="KW-0157">Chromophore</keyword>
<comment type="caution">
    <text evidence="7">The sequence shown here is derived from an EMBL/GenBank/DDBJ whole genome shotgun (WGS) entry which is preliminary data.</text>
</comment>
<dbReference type="eggNOG" id="COG5012">
    <property type="taxonomic scope" value="Bacteria"/>
</dbReference>
<dbReference type="GO" id="GO:0046872">
    <property type="term" value="F:metal ion binding"/>
    <property type="evidence" value="ECO:0007669"/>
    <property type="project" value="UniProtKB-KW"/>
</dbReference>
<evidence type="ECO:0000256" key="5">
    <source>
        <dbReference type="ARBA" id="ARBA00023307"/>
    </source>
</evidence>
<keyword evidence="2" id="KW-0479">Metal-binding</keyword>
<dbReference type="GO" id="GO:0031419">
    <property type="term" value="F:cobalamin binding"/>
    <property type="evidence" value="ECO:0007669"/>
    <property type="project" value="InterPro"/>
</dbReference>
<comment type="similarity">
    <text evidence="1">Belongs to the phycobiliprotein family.</text>
</comment>
<gene>
    <name evidence="7" type="ORF">OSCT_1849</name>
</gene>
<dbReference type="InterPro" id="IPR038719">
    <property type="entry name" value="Phycobilisome_asu/bsu_sf"/>
</dbReference>
<dbReference type="PANTHER" id="PTHR45833">
    <property type="entry name" value="METHIONINE SYNTHASE"/>
    <property type="match status" value="1"/>
</dbReference>
<dbReference type="InterPro" id="IPR050554">
    <property type="entry name" value="Met_Synthase/Corrinoid"/>
</dbReference>
<dbReference type="EMBL" id="ADVR01000075">
    <property type="protein sequence ID" value="EFO80295.1"/>
    <property type="molecule type" value="Genomic_DNA"/>
</dbReference>
<dbReference type="Gene3D" id="3.40.50.280">
    <property type="entry name" value="Cobalamin-binding domain"/>
    <property type="match status" value="1"/>
</dbReference>
<dbReference type="Proteomes" id="UP000054010">
    <property type="component" value="Unassembled WGS sequence"/>
</dbReference>
<feature type="domain" description="B12-binding" evidence="6">
    <location>
        <begin position="96"/>
        <end position="228"/>
    </location>
</feature>
<name>E1IEU8_9CHLR</name>
<accession>E1IEU8</accession>
<dbReference type="Pfam" id="PF02607">
    <property type="entry name" value="B12-binding_2"/>
    <property type="match status" value="1"/>
</dbReference>
<dbReference type="GO" id="GO:0050667">
    <property type="term" value="P:homocysteine metabolic process"/>
    <property type="evidence" value="ECO:0007669"/>
    <property type="project" value="TreeGrafter"/>
</dbReference>
<proteinExistence type="inferred from homology"/>
<protein>
    <submittedName>
        <fullName evidence="7">Cobalamin B12-binding domain protein</fullName>
    </submittedName>
</protein>
<dbReference type="Pfam" id="PF02310">
    <property type="entry name" value="B12-binding"/>
    <property type="match status" value="1"/>
</dbReference>
<evidence type="ECO:0000256" key="4">
    <source>
        <dbReference type="ARBA" id="ARBA00023285"/>
    </source>
</evidence>
<evidence type="ECO:0000256" key="2">
    <source>
        <dbReference type="ARBA" id="ARBA00022723"/>
    </source>
</evidence>
<dbReference type="PROSITE" id="PS51332">
    <property type="entry name" value="B12_BINDING"/>
    <property type="match status" value="1"/>
</dbReference>
<dbReference type="InterPro" id="IPR036724">
    <property type="entry name" value="Cobalamin-bd_sf"/>
</dbReference>
<evidence type="ECO:0000256" key="1">
    <source>
        <dbReference type="ARBA" id="ARBA00008182"/>
    </source>
</evidence>
<dbReference type="InterPro" id="IPR003759">
    <property type="entry name" value="Cbl-bd_cap"/>
</dbReference>
<dbReference type="InterPro" id="IPR009050">
    <property type="entry name" value="Globin-like_sf"/>
</dbReference>
<dbReference type="InterPro" id="IPR006158">
    <property type="entry name" value="Cobalamin-bd"/>
</dbReference>
<keyword evidence="4" id="KW-0170">Cobalt</keyword>
<sequence>MSESSYQPIGTLQASYLHALVAGSGREADRVVTEALDLAVTPQQIYLDIFQPTAYQIGQLWQRNKVSVAQEHLATAIVERQMGEMHPMFRAKQPRSRTMVLGCVPEEWHRVGLRMVADFFEADGWEVHYLGANVPVKELVGLARESHADLVGLSAEMIFNVPRVSEFVQALDQAGLSGIPVIAGGMPFIVQHDLAHALNLRGSAPNAEEAVHLANEIVGTPSSPPSPLVLAATVLALRANYDKILAKAIDHCLEAGDSDALIRAGYQYVLRMLDAALVAGSPELLDGQISWANDRQPHDGVAPEALFERLIRMADTLRETLPSPHGAIAASYVDRLIEQQQAYLV</sequence>